<name>A0ABW0PHW5_9BURK</name>
<proteinExistence type="predicted"/>
<comment type="caution">
    <text evidence="2">The sequence shown here is derived from an EMBL/GenBank/DDBJ whole genome shotgun (WGS) entry which is preliminary data.</text>
</comment>
<dbReference type="Proteomes" id="UP001596031">
    <property type="component" value="Unassembled WGS sequence"/>
</dbReference>
<evidence type="ECO:0000256" key="1">
    <source>
        <dbReference type="SAM" id="Phobius"/>
    </source>
</evidence>
<keyword evidence="3" id="KW-1185">Reference proteome</keyword>
<reference evidence="3" key="1">
    <citation type="journal article" date="2019" name="Int. J. Syst. Evol. Microbiol.">
        <title>The Global Catalogue of Microorganisms (GCM) 10K type strain sequencing project: providing services to taxonomists for standard genome sequencing and annotation.</title>
        <authorList>
            <consortium name="The Broad Institute Genomics Platform"/>
            <consortium name="The Broad Institute Genome Sequencing Center for Infectious Disease"/>
            <person name="Wu L."/>
            <person name="Ma J."/>
        </authorList>
    </citation>
    <scope>NUCLEOTIDE SEQUENCE [LARGE SCALE GENOMIC DNA]</scope>
    <source>
        <strain evidence="3">CCUG 38813</strain>
    </source>
</reference>
<dbReference type="RefSeq" id="WP_379719732.1">
    <property type="nucleotide sequence ID" value="NZ_JBHSMS010000028.1"/>
</dbReference>
<feature type="transmembrane region" description="Helical" evidence="1">
    <location>
        <begin position="20"/>
        <end position="41"/>
    </location>
</feature>
<organism evidence="2 3">
    <name type="scientific">Massilia jejuensis</name>
    <dbReference type="NCBI Taxonomy" id="648894"/>
    <lineage>
        <taxon>Bacteria</taxon>
        <taxon>Pseudomonadati</taxon>
        <taxon>Pseudomonadota</taxon>
        <taxon>Betaproteobacteria</taxon>
        <taxon>Burkholderiales</taxon>
        <taxon>Oxalobacteraceae</taxon>
        <taxon>Telluria group</taxon>
        <taxon>Massilia</taxon>
    </lineage>
</organism>
<gene>
    <name evidence="2" type="ORF">ACFPOU_09205</name>
</gene>
<dbReference type="EMBL" id="JBHSMS010000028">
    <property type="protein sequence ID" value="MFC5511302.1"/>
    <property type="molecule type" value="Genomic_DNA"/>
</dbReference>
<evidence type="ECO:0000313" key="2">
    <source>
        <dbReference type="EMBL" id="MFC5511302.1"/>
    </source>
</evidence>
<evidence type="ECO:0000313" key="3">
    <source>
        <dbReference type="Proteomes" id="UP001596031"/>
    </source>
</evidence>
<keyword evidence="1" id="KW-0812">Transmembrane</keyword>
<sequence>MKRPSQLYRKLKLWDAGLSVLHRLILIAGALVALAGALRMIHPGW</sequence>
<protein>
    <submittedName>
        <fullName evidence="2">Uncharacterized protein</fullName>
    </submittedName>
</protein>
<keyword evidence="1" id="KW-1133">Transmembrane helix</keyword>
<keyword evidence="1" id="KW-0472">Membrane</keyword>
<accession>A0ABW0PHW5</accession>